<evidence type="ECO:0000256" key="2">
    <source>
        <dbReference type="ARBA" id="ARBA00022679"/>
    </source>
</evidence>
<evidence type="ECO:0000256" key="5">
    <source>
        <dbReference type="ARBA" id="ARBA00022840"/>
    </source>
</evidence>
<evidence type="ECO:0000256" key="4">
    <source>
        <dbReference type="ARBA" id="ARBA00022777"/>
    </source>
</evidence>
<name>A0A8S1L493_PARPR</name>
<evidence type="ECO:0000259" key="6">
    <source>
        <dbReference type="PROSITE" id="PS50011"/>
    </source>
</evidence>
<protein>
    <recommendedName>
        <fullName evidence="11">Protein kinase domain-containing protein</fullName>
    </recommendedName>
</protein>
<keyword evidence="1" id="KW-0723">Serine/threonine-protein kinase</keyword>
<dbReference type="GO" id="GO:0016459">
    <property type="term" value="C:myosin complex"/>
    <property type="evidence" value="ECO:0007669"/>
    <property type="project" value="InterPro"/>
</dbReference>
<dbReference type="Pfam" id="PF00069">
    <property type="entry name" value="Pkinase"/>
    <property type="match status" value="1"/>
</dbReference>
<proteinExistence type="predicted"/>
<dbReference type="AlphaFoldDB" id="A0A8S1L493"/>
<keyword evidence="10" id="KW-1185">Reference proteome</keyword>
<dbReference type="GO" id="GO:0003774">
    <property type="term" value="F:cytoskeletal motor activity"/>
    <property type="evidence" value="ECO:0007669"/>
    <property type="project" value="InterPro"/>
</dbReference>
<evidence type="ECO:0008006" key="11">
    <source>
        <dbReference type="Google" id="ProtNLM"/>
    </source>
</evidence>
<dbReference type="FunFam" id="1.10.510.10:FF:000465">
    <property type="entry name" value="Non-specific serine/threonine protein kinase"/>
    <property type="match status" value="1"/>
</dbReference>
<organism evidence="9 10">
    <name type="scientific">Paramecium primaurelia</name>
    <dbReference type="NCBI Taxonomy" id="5886"/>
    <lineage>
        <taxon>Eukaryota</taxon>
        <taxon>Sar</taxon>
        <taxon>Alveolata</taxon>
        <taxon>Ciliophora</taxon>
        <taxon>Intramacronucleata</taxon>
        <taxon>Oligohymenophorea</taxon>
        <taxon>Peniculida</taxon>
        <taxon>Parameciidae</taxon>
        <taxon>Paramecium</taxon>
    </lineage>
</organism>
<dbReference type="InterPro" id="IPR000961">
    <property type="entry name" value="AGC-kinase_C"/>
</dbReference>
<sequence length="512" mass="60687">MHQQQIVLSYFGQLRLQISDVLNINNEKYFRKQASESELVLISRLTGKINKRNTEQQRTIVISSENIYNIDKKSIKRKISIHKIFGVTVSRSSYEFVLHVPQESDYRFKSQENRDIILYYLSIVLKLNNKDGLRIYIVDNEELDQFCLHDATSDCKKQIALHPKTKLQLLYPENYQLSYINLMFTQNKNVKNKNISILYVNDPLNLRIKLEDYQKLAIIAQGSFSKVLLINQKFEKQQQFLVLKTINSYETDVNILQFHLENYTQSVYLEKLELCLRQQDQIHFFFKFVKGGDLFTHLQEINYFSELEAKYIIAQIALGLSYLHESGTIYGDLKPENILIDENGYIQLTDFGFGRLRVYQEFKKVQSINFTVEYAAPEYLLQGDLTRMSDWYSLGILLYELLIGISPFYHPNHEIAIRMICKGELFFPKTYAISYECKDFITKLLQRDSQSRIGFENDFKDIQSHKWFYGLNWQELSEKKKLLPYIPKINDEDIVPQQYFRLEKLNDEEKSW</sequence>
<evidence type="ECO:0000256" key="3">
    <source>
        <dbReference type="ARBA" id="ARBA00022741"/>
    </source>
</evidence>
<keyword evidence="2" id="KW-0808">Transferase</keyword>
<dbReference type="GO" id="GO:0004674">
    <property type="term" value="F:protein serine/threonine kinase activity"/>
    <property type="evidence" value="ECO:0007669"/>
    <property type="project" value="UniProtKB-KW"/>
</dbReference>
<dbReference type="PROSITE" id="PS51285">
    <property type="entry name" value="AGC_KINASE_CTER"/>
    <property type="match status" value="1"/>
</dbReference>
<evidence type="ECO:0000256" key="1">
    <source>
        <dbReference type="ARBA" id="ARBA00022527"/>
    </source>
</evidence>
<feature type="domain" description="Protein kinase" evidence="6">
    <location>
        <begin position="213"/>
        <end position="468"/>
    </location>
</feature>
<keyword evidence="3" id="KW-0547">Nucleotide-binding</keyword>
<dbReference type="Proteomes" id="UP000688137">
    <property type="component" value="Unassembled WGS sequence"/>
</dbReference>
<reference evidence="9" key="1">
    <citation type="submission" date="2021-01" db="EMBL/GenBank/DDBJ databases">
        <authorList>
            <consortium name="Genoscope - CEA"/>
            <person name="William W."/>
        </authorList>
    </citation>
    <scope>NUCLEOTIDE SEQUENCE</scope>
</reference>
<dbReference type="InterPro" id="IPR000719">
    <property type="entry name" value="Prot_kinase_dom"/>
</dbReference>
<comment type="caution">
    <text evidence="9">The sequence shown here is derived from an EMBL/GenBank/DDBJ whole genome shotgun (WGS) entry which is preliminary data.</text>
</comment>
<dbReference type="GO" id="GO:0005524">
    <property type="term" value="F:ATP binding"/>
    <property type="evidence" value="ECO:0007669"/>
    <property type="project" value="UniProtKB-KW"/>
</dbReference>
<dbReference type="SMART" id="SM00220">
    <property type="entry name" value="S_TKc"/>
    <property type="match status" value="1"/>
</dbReference>
<keyword evidence="4" id="KW-0418">Kinase</keyword>
<dbReference type="EMBL" id="CAJJDM010000032">
    <property type="protein sequence ID" value="CAD8062297.1"/>
    <property type="molecule type" value="Genomic_DNA"/>
</dbReference>
<evidence type="ECO:0000313" key="10">
    <source>
        <dbReference type="Proteomes" id="UP000688137"/>
    </source>
</evidence>
<dbReference type="OMA" id="EAKYIIA"/>
<feature type="domain" description="AGC-kinase C-terminal" evidence="7">
    <location>
        <begin position="469"/>
        <end position="512"/>
    </location>
</feature>
<feature type="domain" description="TH1" evidence="8">
    <location>
        <begin position="1"/>
        <end position="188"/>
    </location>
</feature>
<accession>A0A8S1L493</accession>
<evidence type="ECO:0000259" key="7">
    <source>
        <dbReference type="PROSITE" id="PS51285"/>
    </source>
</evidence>
<keyword evidence="5" id="KW-0067">ATP-binding</keyword>
<dbReference type="PANTHER" id="PTHR24351">
    <property type="entry name" value="RIBOSOMAL PROTEIN S6 KINASE"/>
    <property type="match status" value="1"/>
</dbReference>
<dbReference type="Pfam" id="PF06017">
    <property type="entry name" value="Myosin_TH1"/>
    <property type="match status" value="1"/>
</dbReference>
<gene>
    <name evidence="9" type="ORF">PPRIM_AZ9-3.1.T0330066</name>
</gene>
<dbReference type="InterPro" id="IPR010926">
    <property type="entry name" value="Myosin_TH1"/>
</dbReference>
<evidence type="ECO:0000313" key="9">
    <source>
        <dbReference type="EMBL" id="CAD8062297.1"/>
    </source>
</evidence>
<dbReference type="PROSITE" id="PS51757">
    <property type="entry name" value="TH1"/>
    <property type="match status" value="1"/>
</dbReference>
<evidence type="ECO:0000259" key="8">
    <source>
        <dbReference type="PROSITE" id="PS51757"/>
    </source>
</evidence>
<dbReference type="PROSITE" id="PS50011">
    <property type="entry name" value="PROTEIN_KINASE_DOM"/>
    <property type="match status" value="1"/>
</dbReference>